<dbReference type="Gene3D" id="1.10.3210.10">
    <property type="entry name" value="Hypothetical protein af1432"/>
    <property type="match status" value="1"/>
</dbReference>
<name>A0A4R2F3V5_9GAMM</name>
<dbReference type="PANTHER" id="PTHR33525">
    <property type="match status" value="1"/>
</dbReference>
<accession>A0A4R2F3V5</accession>
<dbReference type="PANTHER" id="PTHR33525:SF6">
    <property type="entry name" value="HDOD DOMAIN-CONTAINING PROTEIN"/>
    <property type="match status" value="1"/>
</dbReference>
<dbReference type="PROSITE" id="PS51833">
    <property type="entry name" value="HDOD"/>
    <property type="match status" value="1"/>
</dbReference>
<reference evidence="2 3" key="1">
    <citation type="submission" date="2019-03" db="EMBL/GenBank/DDBJ databases">
        <title>Freshwater and sediment microbial communities from various areas in North America, analyzing microbe dynamics in response to fracking.</title>
        <authorList>
            <person name="Lamendella R."/>
        </authorList>
    </citation>
    <scope>NUCLEOTIDE SEQUENCE [LARGE SCALE GENOMIC DNA]</scope>
    <source>
        <strain evidence="2 3">74A</strain>
    </source>
</reference>
<sequence length="274" mass="30302">MGNTTIIQKVEQLPRLPKALNELLQIVNDDDAELGLLAEKVSHDALISAKLLRLANSARFGRRREIGSIEEAVIRLGIQPLRILVTASAVTSAIPPVNGVDLVKFWGRSFEVAFFCQELGKRAMLRHDTAFTCGLLHNIGELLLALMEPIKWRQVQAAVAEGADQAEISLYLLGVVPAEVAAQLASEWYFSDELVAGLRYQEDPPSAKSPSKLALVLALAKYLPLHWDDCTDAQRTSWLAQQTEHFRLRLQMDGLASRLEKMLGAGEETARQLV</sequence>
<organism evidence="2 3">
    <name type="scientific">Shewanella fodinae</name>
    <dbReference type="NCBI Taxonomy" id="552357"/>
    <lineage>
        <taxon>Bacteria</taxon>
        <taxon>Pseudomonadati</taxon>
        <taxon>Pseudomonadota</taxon>
        <taxon>Gammaproteobacteria</taxon>
        <taxon>Alteromonadales</taxon>
        <taxon>Shewanellaceae</taxon>
        <taxon>Shewanella</taxon>
    </lineage>
</organism>
<dbReference type="InterPro" id="IPR052340">
    <property type="entry name" value="RNase_Y/CdgJ"/>
</dbReference>
<dbReference type="EMBL" id="SLWF01000028">
    <property type="protein sequence ID" value="TCN80980.1"/>
    <property type="molecule type" value="Genomic_DNA"/>
</dbReference>
<gene>
    <name evidence="2" type="ORF">EDC91_12840</name>
</gene>
<proteinExistence type="predicted"/>
<dbReference type="Pfam" id="PF08668">
    <property type="entry name" value="HDOD"/>
    <property type="match status" value="1"/>
</dbReference>
<dbReference type="SUPFAM" id="SSF109604">
    <property type="entry name" value="HD-domain/PDEase-like"/>
    <property type="match status" value="1"/>
</dbReference>
<dbReference type="RefSeq" id="WP_133040024.1">
    <property type="nucleotide sequence ID" value="NZ_SLWF01000028.1"/>
</dbReference>
<dbReference type="InterPro" id="IPR013976">
    <property type="entry name" value="HDOD"/>
</dbReference>
<dbReference type="Proteomes" id="UP000294832">
    <property type="component" value="Unassembled WGS sequence"/>
</dbReference>
<feature type="domain" description="HDOD" evidence="1">
    <location>
        <begin position="13"/>
        <end position="204"/>
    </location>
</feature>
<evidence type="ECO:0000313" key="2">
    <source>
        <dbReference type="EMBL" id="TCN80980.1"/>
    </source>
</evidence>
<keyword evidence="3" id="KW-1185">Reference proteome</keyword>
<dbReference type="OrthoDB" id="9770715at2"/>
<comment type="caution">
    <text evidence="2">The sequence shown here is derived from an EMBL/GenBank/DDBJ whole genome shotgun (WGS) entry which is preliminary data.</text>
</comment>
<protein>
    <submittedName>
        <fullName evidence="2">HD-like signal output (HDOD) protein</fullName>
    </submittedName>
</protein>
<evidence type="ECO:0000313" key="3">
    <source>
        <dbReference type="Proteomes" id="UP000294832"/>
    </source>
</evidence>
<dbReference type="AlphaFoldDB" id="A0A4R2F3V5"/>
<evidence type="ECO:0000259" key="1">
    <source>
        <dbReference type="PROSITE" id="PS51833"/>
    </source>
</evidence>